<protein>
    <submittedName>
        <fullName evidence="7">ARM repeat-containing protein</fullName>
    </submittedName>
</protein>
<dbReference type="InParanoid" id="A0A165NGJ0"/>
<dbReference type="GO" id="GO:0030117">
    <property type="term" value="C:membrane coat"/>
    <property type="evidence" value="ECO:0007669"/>
    <property type="project" value="InterPro"/>
</dbReference>
<evidence type="ECO:0000256" key="4">
    <source>
        <dbReference type="ARBA" id="ARBA00023136"/>
    </source>
</evidence>
<dbReference type="GO" id="GO:0016192">
    <property type="term" value="P:vesicle-mediated transport"/>
    <property type="evidence" value="ECO:0007669"/>
    <property type="project" value="InterPro"/>
</dbReference>
<gene>
    <name evidence="7" type="ORF">EXIGLDRAFT_745516</name>
</gene>
<feature type="compositionally biased region" description="Low complexity" evidence="5">
    <location>
        <begin position="453"/>
        <end position="465"/>
    </location>
</feature>
<dbReference type="InterPro" id="IPR050840">
    <property type="entry name" value="Adaptor_Complx_Large_Subunit"/>
</dbReference>
<dbReference type="Pfam" id="PF01602">
    <property type="entry name" value="Adaptin_N"/>
    <property type="match status" value="1"/>
</dbReference>
<feature type="compositionally biased region" description="Low complexity" evidence="5">
    <location>
        <begin position="680"/>
        <end position="692"/>
    </location>
</feature>
<dbReference type="GO" id="GO:0012505">
    <property type="term" value="C:endomembrane system"/>
    <property type="evidence" value="ECO:0007669"/>
    <property type="project" value="UniProtKB-SubCell"/>
</dbReference>
<feature type="region of interest" description="Disordered" evidence="5">
    <location>
        <begin position="630"/>
        <end position="699"/>
    </location>
</feature>
<evidence type="ECO:0000256" key="5">
    <source>
        <dbReference type="SAM" id="MobiDB-lite"/>
    </source>
</evidence>
<sequence>MEYLSSGALSREHFALVNKVEDAASPQQADAYLVEEVAVVRQRLARRQNLSSAKCAECLILLLYCVTAATIAPVSSDVQFALTHAVNLAEASTRLRERRTGYLFCTSIMPPGHEMLLMLVNTIRKDLDSNDDRRIAMALDALVGLPHDDDLVPAVQDALGLLLAHNSPAIRQRALFAMRSLKIPATPELTRALVLRLNEAHESVVGAALALVQDLVQRNELVAEDMARSACDILRMRLPARVGSQVALSALRILRQTIPNTHSEGLVDDILQTVLEALQVSAKSQKDSIHSATLECFRTLGVFPVPVLARGLQTGGHPLRRIRHLLMAQDPNAHYQFLACLCELHSDLWAGTGSEDLPPILDELEVKAIIGFLDAEDTAIRSMTHRILYAVDPQILHAFVENLERQLRLGDERSALRIFEAARVLDADAESYARRVGAVLARVETSNKGKGRASAVSSPTPSASSGRKNKPQIVMEGIVEAVLLHLREAGAAFGAVFTTTVLDGALLSGTACGPTLTLVIAAVACEYVRGTPLSPRDVASALASRLSLNSPAIQEALLLAMLRVVAECDTVPSDVMHEVKELASLSGRHIRHRCGQFLSLAADLAALRSKLDSAKGSSLPDFLMAIESAPSALSPPQSPPAPVRKPLSPPKAAPVELPKTTPKLRYAAYDPPPVPPVRTSSKSSMSSASSDSVHNPVPDADELLSRTLTVGDLSLAARDMDLRRGSVDVDDHHPDSIASRMNLIALDSPFISEPPASQEDLLLRPEEESKLPTPSISDADFEKLWGSIVGPKTTARGWSEGTPAEVLAHLRSRGFDVHVVPGEEGRFRVAFHTDSGYGAALRLRPGDDGVCLWTLRSSDLELKERVEAALDL</sequence>
<keyword evidence="8" id="KW-1185">Reference proteome</keyword>
<evidence type="ECO:0000256" key="1">
    <source>
        <dbReference type="ARBA" id="ARBA00004308"/>
    </source>
</evidence>
<proteinExistence type="predicted"/>
<dbReference type="GO" id="GO:0006886">
    <property type="term" value="P:intracellular protein transport"/>
    <property type="evidence" value="ECO:0007669"/>
    <property type="project" value="InterPro"/>
</dbReference>
<reference evidence="7 8" key="1">
    <citation type="journal article" date="2016" name="Mol. Biol. Evol.">
        <title>Comparative Genomics of Early-Diverging Mushroom-Forming Fungi Provides Insights into the Origins of Lignocellulose Decay Capabilities.</title>
        <authorList>
            <person name="Nagy L.G."/>
            <person name="Riley R."/>
            <person name="Tritt A."/>
            <person name="Adam C."/>
            <person name="Daum C."/>
            <person name="Floudas D."/>
            <person name="Sun H."/>
            <person name="Yadav J.S."/>
            <person name="Pangilinan J."/>
            <person name="Larsson K.H."/>
            <person name="Matsuura K."/>
            <person name="Barry K."/>
            <person name="Labutti K."/>
            <person name="Kuo R."/>
            <person name="Ohm R.A."/>
            <person name="Bhattacharya S.S."/>
            <person name="Shirouzu T."/>
            <person name="Yoshinaga Y."/>
            <person name="Martin F.M."/>
            <person name="Grigoriev I.V."/>
            <person name="Hibbett D.S."/>
        </authorList>
    </citation>
    <scope>NUCLEOTIDE SEQUENCE [LARGE SCALE GENOMIC DNA]</scope>
    <source>
        <strain evidence="7 8">HHB12029</strain>
    </source>
</reference>
<dbReference type="EMBL" id="KV425899">
    <property type="protein sequence ID" value="KZW00718.1"/>
    <property type="molecule type" value="Genomic_DNA"/>
</dbReference>
<keyword evidence="2" id="KW-0813">Transport</keyword>
<dbReference type="STRING" id="1314781.A0A165NGJ0"/>
<feature type="compositionally biased region" description="Pro residues" evidence="5">
    <location>
        <begin position="636"/>
        <end position="652"/>
    </location>
</feature>
<dbReference type="InterPro" id="IPR016024">
    <property type="entry name" value="ARM-type_fold"/>
</dbReference>
<feature type="domain" description="Clathrin/coatomer adaptor adaptin-like N-terminal" evidence="6">
    <location>
        <begin position="52"/>
        <end position="347"/>
    </location>
</feature>
<dbReference type="Gene3D" id="1.25.10.10">
    <property type="entry name" value="Leucine-rich Repeat Variant"/>
    <property type="match status" value="1"/>
</dbReference>
<evidence type="ECO:0000313" key="8">
    <source>
        <dbReference type="Proteomes" id="UP000077266"/>
    </source>
</evidence>
<accession>A0A165NGJ0</accession>
<keyword evidence="3" id="KW-0653">Protein transport</keyword>
<feature type="region of interest" description="Disordered" evidence="5">
    <location>
        <begin position="450"/>
        <end position="469"/>
    </location>
</feature>
<dbReference type="Proteomes" id="UP000077266">
    <property type="component" value="Unassembled WGS sequence"/>
</dbReference>
<dbReference type="InterPro" id="IPR002553">
    <property type="entry name" value="Clathrin/coatomer_adapt-like_N"/>
</dbReference>
<evidence type="ECO:0000259" key="6">
    <source>
        <dbReference type="Pfam" id="PF01602"/>
    </source>
</evidence>
<comment type="subcellular location">
    <subcellularLocation>
        <location evidence="1">Endomembrane system</location>
    </subcellularLocation>
</comment>
<name>A0A165NGJ0_EXIGL</name>
<dbReference type="SUPFAM" id="SSF48371">
    <property type="entry name" value="ARM repeat"/>
    <property type="match status" value="1"/>
</dbReference>
<keyword evidence="4" id="KW-0472">Membrane</keyword>
<dbReference type="OrthoDB" id="29308at2759"/>
<dbReference type="AlphaFoldDB" id="A0A165NGJ0"/>
<evidence type="ECO:0000256" key="3">
    <source>
        <dbReference type="ARBA" id="ARBA00022927"/>
    </source>
</evidence>
<dbReference type="PANTHER" id="PTHR22780">
    <property type="entry name" value="ADAPTIN, ALPHA/GAMMA/EPSILON"/>
    <property type="match status" value="1"/>
</dbReference>
<evidence type="ECO:0000313" key="7">
    <source>
        <dbReference type="EMBL" id="KZW00718.1"/>
    </source>
</evidence>
<dbReference type="InterPro" id="IPR011989">
    <property type="entry name" value="ARM-like"/>
</dbReference>
<evidence type="ECO:0000256" key="2">
    <source>
        <dbReference type="ARBA" id="ARBA00022448"/>
    </source>
</evidence>
<organism evidence="7 8">
    <name type="scientific">Exidia glandulosa HHB12029</name>
    <dbReference type="NCBI Taxonomy" id="1314781"/>
    <lineage>
        <taxon>Eukaryota</taxon>
        <taxon>Fungi</taxon>
        <taxon>Dikarya</taxon>
        <taxon>Basidiomycota</taxon>
        <taxon>Agaricomycotina</taxon>
        <taxon>Agaricomycetes</taxon>
        <taxon>Auriculariales</taxon>
        <taxon>Exidiaceae</taxon>
        <taxon>Exidia</taxon>
    </lineage>
</organism>